<gene>
    <name evidence="8" type="ORF">FRY97_20405</name>
</gene>
<accession>A0A5C6RFU8</accession>
<dbReference type="OrthoDB" id="9768147at2"/>
<dbReference type="Proteomes" id="UP000321580">
    <property type="component" value="Unassembled WGS sequence"/>
</dbReference>
<feature type="domain" description="TonB-dependent transporter Oar-like beta-barrel" evidence="7">
    <location>
        <begin position="212"/>
        <end position="294"/>
    </location>
</feature>
<protein>
    <submittedName>
        <fullName evidence="8">TonB-dependent receptor</fullName>
    </submittedName>
</protein>
<dbReference type="InterPro" id="IPR036942">
    <property type="entry name" value="Beta-barrel_TonB_sf"/>
</dbReference>
<evidence type="ECO:0000256" key="6">
    <source>
        <dbReference type="ARBA" id="ARBA00023237"/>
    </source>
</evidence>
<dbReference type="PANTHER" id="PTHR30069">
    <property type="entry name" value="TONB-DEPENDENT OUTER MEMBRANE RECEPTOR"/>
    <property type="match status" value="1"/>
</dbReference>
<keyword evidence="2" id="KW-0813">Transport</keyword>
<evidence type="ECO:0000256" key="2">
    <source>
        <dbReference type="ARBA" id="ARBA00022448"/>
    </source>
</evidence>
<keyword evidence="5" id="KW-0472">Membrane</keyword>
<dbReference type="GO" id="GO:0044718">
    <property type="term" value="P:siderophore transmembrane transport"/>
    <property type="evidence" value="ECO:0007669"/>
    <property type="project" value="TreeGrafter"/>
</dbReference>
<dbReference type="Gene3D" id="2.60.40.1120">
    <property type="entry name" value="Carboxypeptidase-like, regulatory domain"/>
    <property type="match status" value="1"/>
</dbReference>
<sequence length="1047" mass="114726">MQGTITDNTGENLIGANILAVHTPSGTVYGTSTDLEGNYRLPNMRVGGPYKVTVSYTGYGELTAEGVFLRLGETFRRNYQLEESSVELEVVQVTARAGTSGSNAGASTQITAEAIENVPTLNRDLSDYVRLTPQSSGFGGGTTFAGVNNRYNAIYIDGAVNNDVFGLSSSGTNGGQTGIAPFSIDIIDQLQVVLSPYDVTLGGFAGGGVNAVTKSGTNEFKGTAYYFFQNENLVGKTNKSLTDITGNDREGVAKFSQKTYGASIGGPIVKDKIFFFANAEIREDQTPSPFDFGVYNGDATQEDLNGLRSHLINTYDYDPGTFGSVQDELNGLTFFGKLDFNLSDNHRLTLRHNYTRAENLNRNVSGTNFINFSNNGVFFPSTTNSSALELNSTFGSKASNNLIIGYTSVVDDRDPIGNDFPYVYINDGAGQIALGSEEFSTGNALDQKIFTITDNFKLYKNNHTITIGTHNEFYDIYNLFIRQNYGTYRFASISDFIGGAPAIEYDRSYSLVDNLTGDGSAAASDFNAMQLGFYIQDEWNVTPQFTLTGGLRLDIPFITTDPAIDANFESGVLPKLQAQYDIANDIAPGSAPQGQLMFSPRLGFDYDLTGDRSNVLRGGIGIFTSRIPFVWPGAMFNNNGLTIGGVSERNIDGDIIFRPDIQDQYTNPDFTVPSGQLDLFVDDFKYPQVLRGNLGFDTQLPGGISATFEGIYTKTLNNIVYTNVNNDQTVDFNWTNTGGDDRPVFTRTDIDPTYNAIYVGHNTNEGYTYTLTAAFAKRFDFGLSANLSYTYGDAQAVNEGTSSQNSSQWRGQVSIDGRNSPVLGRSDYALGHRVLGSLTYQLDWNKGKNVSTAITLLYDGVTGSPYSYVIGGGGGRNLNNETGSTSRNRSLVWIPANQDEINLVETNGVSPAEQWNRLNAFIEEDPYLSKNRGGYAEKNSNFLPYTSFLDLSVRQDFAVNAGGKSHKLQLSWDVFNLANLLNPEWGVRYNVPGDFNNYFLYNFEGYAEDGTTPQFSYTEEAVGIDALNISNFGSRWRMRLGLRYIFN</sequence>
<keyword evidence="3" id="KW-1134">Transmembrane beta strand</keyword>
<evidence type="ECO:0000256" key="5">
    <source>
        <dbReference type="ARBA" id="ARBA00023136"/>
    </source>
</evidence>
<keyword evidence="6" id="KW-0998">Cell outer membrane</keyword>
<evidence type="ECO:0000313" key="8">
    <source>
        <dbReference type="EMBL" id="TXB60590.1"/>
    </source>
</evidence>
<evidence type="ECO:0000256" key="1">
    <source>
        <dbReference type="ARBA" id="ARBA00004571"/>
    </source>
</evidence>
<keyword evidence="8" id="KW-0675">Receptor</keyword>
<organism evidence="8 9">
    <name type="scientific">Phaeodactylibacter luteus</name>
    <dbReference type="NCBI Taxonomy" id="1564516"/>
    <lineage>
        <taxon>Bacteria</taxon>
        <taxon>Pseudomonadati</taxon>
        <taxon>Bacteroidota</taxon>
        <taxon>Saprospiria</taxon>
        <taxon>Saprospirales</taxon>
        <taxon>Haliscomenobacteraceae</taxon>
        <taxon>Phaeodactylibacter</taxon>
    </lineage>
</organism>
<name>A0A5C6RFU8_9BACT</name>
<comment type="subcellular location">
    <subcellularLocation>
        <location evidence="1">Cell outer membrane</location>
        <topology evidence="1">Multi-pass membrane protein</topology>
    </subcellularLocation>
</comment>
<evidence type="ECO:0000256" key="3">
    <source>
        <dbReference type="ARBA" id="ARBA00022452"/>
    </source>
</evidence>
<dbReference type="Gene3D" id="2.170.130.10">
    <property type="entry name" value="TonB-dependent receptor, plug domain"/>
    <property type="match status" value="1"/>
</dbReference>
<evidence type="ECO:0000313" key="9">
    <source>
        <dbReference type="Proteomes" id="UP000321580"/>
    </source>
</evidence>
<evidence type="ECO:0000256" key="4">
    <source>
        <dbReference type="ARBA" id="ARBA00022692"/>
    </source>
</evidence>
<dbReference type="GO" id="GO:0009279">
    <property type="term" value="C:cell outer membrane"/>
    <property type="evidence" value="ECO:0007669"/>
    <property type="project" value="UniProtKB-SubCell"/>
</dbReference>
<dbReference type="InterPro" id="IPR057601">
    <property type="entry name" value="Oar-like_b-barrel"/>
</dbReference>
<dbReference type="SUPFAM" id="SSF49464">
    <property type="entry name" value="Carboxypeptidase regulatory domain-like"/>
    <property type="match status" value="1"/>
</dbReference>
<proteinExistence type="predicted"/>
<comment type="caution">
    <text evidence="8">The sequence shown here is derived from an EMBL/GenBank/DDBJ whole genome shotgun (WGS) entry which is preliminary data.</text>
</comment>
<dbReference type="InterPro" id="IPR037066">
    <property type="entry name" value="Plug_dom_sf"/>
</dbReference>
<dbReference type="EMBL" id="VOOR01000075">
    <property type="protein sequence ID" value="TXB60590.1"/>
    <property type="molecule type" value="Genomic_DNA"/>
</dbReference>
<dbReference type="InterPro" id="IPR039426">
    <property type="entry name" value="TonB-dep_rcpt-like"/>
</dbReference>
<reference evidence="8 9" key="1">
    <citation type="submission" date="2019-08" db="EMBL/GenBank/DDBJ databases">
        <title>Genome of Phaeodactylibacter luteus.</title>
        <authorList>
            <person name="Bowman J.P."/>
        </authorList>
    </citation>
    <scope>NUCLEOTIDE SEQUENCE [LARGE SCALE GENOMIC DNA]</scope>
    <source>
        <strain evidence="8 9">KCTC 42180</strain>
    </source>
</reference>
<dbReference type="PANTHER" id="PTHR30069:SF46">
    <property type="entry name" value="OAR PROTEIN"/>
    <property type="match status" value="1"/>
</dbReference>
<keyword evidence="4" id="KW-0812">Transmembrane</keyword>
<dbReference type="InterPro" id="IPR008969">
    <property type="entry name" value="CarboxyPept-like_regulatory"/>
</dbReference>
<dbReference type="Gene3D" id="2.40.170.20">
    <property type="entry name" value="TonB-dependent receptor, beta-barrel domain"/>
    <property type="match status" value="1"/>
</dbReference>
<keyword evidence="9" id="KW-1185">Reference proteome</keyword>
<dbReference type="GO" id="GO:0015344">
    <property type="term" value="F:siderophore uptake transmembrane transporter activity"/>
    <property type="evidence" value="ECO:0007669"/>
    <property type="project" value="TreeGrafter"/>
</dbReference>
<dbReference type="Pfam" id="PF25183">
    <property type="entry name" value="OMP_b-brl_4"/>
    <property type="match status" value="2"/>
</dbReference>
<dbReference type="SUPFAM" id="SSF56935">
    <property type="entry name" value="Porins"/>
    <property type="match status" value="1"/>
</dbReference>
<evidence type="ECO:0000259" key="7">
    <source>
        <dbReference type="Pfam" id="PF25183"/>
    </source>
</evidence>
<feature type="domain" description="TonB-dependent transporter Oar-like beta-barrel" evidence="7">
    <location>
        <begin position="330"/>
        <end position="982"/>
    </location>
</feature>
<dbReference type="Pfam" id="PF13620">
    <property type="entry name" value="CarboxypepD_reg"/>
    <property type="match status" value="1"/>
</dbReference>
<dbReference type="AlphaFoldDB" id="A0A5C6RFU8"/>